<feature type="domain" description="Putative plant transposon protein" evidence="2">
    <location>
        <begin position="208"/>
        <end position="384"/>
    </location>
</feature>
<dbReference type="PANTHER" id="PTHR33180:SF31">
    <property type="entry name" value="POLYPROTEIN PROTEIN"/>
    <property type="match status" value="1"/>
</dbReference>
<evidence type="ECO:0000313" key="3">
    <source>
        <dbReference type="EMBL" id="GMN22158.1"/>
    </source>
</evidence>
<proteinExistence type="predicted"/>
<feature type="compositionally biased region" description="Polar residues" evidence="1">
    <location>
        <begin position="65"/>
        <end position="89"/>
    </location>
</feature>
<feature type="compositionally biased region" description="Basic and acidic residues" evidence="1">
    <location>
        <begin position="503"/>
        <end position="519"/>
    </location>
</feature>
<accession>A0AA87YSU4</accession>
<dbReference type="PANTHER" id="PTHR33180">
    <property type="entry name" value="PHOTOSYSTEM II CP43 REACTION CENTER PROTEIN"/>
    <property type="match status" value="1"/>
</dbReference>
<feature type="compositionally biased region" description="Polar residues" evidence="1">
    <location>
        <begin position="533"/>
        <end position="542"/>
    </location>
</feature>
<feature type="compositionally biased region" description="Polar residues" evidence="1">
    <location>
        <begin position="112"/>
        <end position="127"/>
    </location>
</feature>
<feature type="region of interest" description="Disordered" evidence="1">
    <location>
        <begin position="1"/>
        <end position="155"/>
    </location>
</feature>
<keyword evidence="4" id="KW-1185">Reference proteome</keyword>
<gene>
    <name evidence="3" type="ORF">TIFTF001_051184</name>
</gene>
<reference evidence="3" key="1">
    <citation type="submission" date="2023-07" db="EMBL/GenBank/DDBJ databases">
        <title>draft genome sequence of fig (Ficus carica).</title>
        <authorList>
            <person name="Takahashi T."/>
            <person name="Nishimura K."/>
        </authorList>
    </citation>
    <scope>NUCLEOTIDE SEQUENCE</scope>
</reference>
<organism evidence="3 4">
    <name type="scientific">Ficus carica</name>
    <name type="common">Common fig</name>
    <dbReference type="NCBI Taxonomy" id="3494"/>
    <lineage>
        <taxon>Eukaryota</taxon>
        <taxon>Viridiplantae</taxon>
        <taxon>Streptophyta</taxon>
        <taxon>Embryophyta</taxon>
        <taxon>Tracheophyta</taxon>
        <taxon>Spermatophyta</taxon>
        <taxon>Magnoliopsida</taxon>
        <taxon>eudicotyledons</taxon>
        <taxon>Gunneridae</taxon>
        <taxon>Pentapetalae</taxon>
        <taxon>rosids</taxon>
        <taxon>fabids</taxon>
        <taxon>Rosales</taxon>
        <taxon>Moraceae</taxon>
        <taxon>Ficeae</taxon>
        <taxon>Ficus</taxon>
    </lineage>
</organism>
<name>A0AA87YSU4_FICCA</name>
<dbReference type="EMBL" id="BTGU01009231">
    <property type="protein sequence ID" value="GMN22158.1"/>
    <property type="molecule type" value="Genomic_DNA"/>
</dbReference>
<protein>
    <recommendedName>
        <fullName evidence="2">Putative plant transposon protein domain-containing protein</fullName>
    </recommendedName>
</protein>
<dbReference type="Pfam" id="PF20167">
    <property type="entry name" value="Transposase_32"/>
    <property type="match status" value="1"/>
</dbReference>
<evidence type="ECO:0000256" key="1">
    <source>
        <dbReference type="SAM" id="MobiDB-lite"/>
    </source>
</evidence>
<feature type="region of interest" description="Disordered" evidence="1">
    <location>
        <begin position="469"/>
        <end position="542"/>
    </location>
</feature>
<evidence type="ECO:0000313" key="4">
    <source>
        <dbReference type="Proteomes" id="UP001187192"/>
    </source>
</evidence>
<evidence type="ECO:0000259" key="2">
    <source>
        <dbReference type="Pfam" id="PF20167"/>
    </source>
</evidence>
<dbReference type="InterPro" id="IPR046796">
    <property type="entry name" value="Transposase_32_dom"/>
</dbReference>
<dbReference type="Proteomes" id="UP001187192">
    <property type="component" value="Unassembled WGS sequence"/>
</dbReference>
<feature type="compositionally biased region" description="Polar residues" evidence="1">
    <location>
        <begin position="1"/>
        <end position="25"/>
    </location>
</feature>
<comment type="caution">
    <text evidence="3">The sequence shown here is derived from an EMBL/GenBank/DDBJ whole genome shotgun (WGS) entry which is preliminary data.</text>
</comment>
<dbReference type="AlphaFoldDB" id="A0AA87YSU4"/>
<sequence>MTPPTSFLFSSTAPFTKQQSCTNQPALPLPLPSPTFTKRSKPLPSPAIHRAPASQPALPLPTSPVQPTAPANTERSKPLTSPTSTSQLAEPSHHHLSAVPEPAPFTDPAKTTIISSNSKGALGTSSYIMPVTTRTRRGRREPVRAEPESSEFEPEQSLERVERFRSADAIDRFQSCTNQRALYMERGFIFMPNTTAEYLEFVHNVIAEHQRRNFCRPQSAAVIQLVREFYANYDPAVPDSVFVRGKHVPLTPEAINHVYALPEVEHQYQEFFNSIDANELKEVLNGLCEEGAEWTRGKRGAMTFPRAFLKPGPKVWFHFLKFRLMPSSHDHLINKERAILLYCIMEGRNFDVGKLIQKQIGVCARRNSGGLWFPSLITQLCAAHDEDNEPEAAAPNAPILAAPNSSASERPNPDLVAGFLRMEQRLSQIEVMQYEHMQHMRDFWRYEQERDLALQKHFRANSNRFQSFPKFPSHLCDSPPEGTAQDSPEEAAGGPPSTSGPKQPEHEDAATSKQSEKGKTVAAEPSSKRHSLRSTVNWKWQS</sequence>